<dbReference type="Proteomes" id="UP000054937">
    <property type="component" value="Unassembled WGS sequence"/>
</dbReference>
<feature type="transmembrane region" description="Helical" evidence="3">
    <location>
        <begin position="734"/>
        <end position="753"/>
    </location>
</feature>
<evidence type="ECO:0000256" key="1">
    <source>
        <dbReference type="SAM" id="Coils"/>
    </source>
</evidence>
<dbReference type="OrthoDB" id="291748at2759"/>
<name>A0A0V0R600_PSEPJ</name>
<dbReference type="PANTHER" id="PTHR13018">
    <property type="entry name" value="PROBABLE MEMBRANE PROTEIN DUF221-RELATED"/>
    <property type="match status" value="1"/>
</dbReference>
<feature type="region of interest" description="Disordered" evidence="2">
    <location>
        <begin position="839"/>
        <end position="859"/>
    </location>
</feature>
<feature type="transmembrane region" description="Helical" evidence="3">
    <location>
        <begin position="74"/>
        <end position="94"/>
    </location>
</feature>
<evidence type="ECO:0008006" key="6">
    <source>
        <dbReference type="Google" id="ProtNLM"/>
    </source>
</evidence>
<feature type="coiled-coil region" evidence="1">
    <location>
        <begin position="259"/>
        <end position="293"/>
    </location>
</feature>
<reference evidence="4 5" key="1">
    <citation type="journal article" date="2015" name="Sci. Rep.">
        <title>Genome of the facultative scuticociliatosis pathogen Pseudocohnilembus persalinus provides insight into its virulence through horizontal gene transfer.</title>
        <authorList>
            <person name="Xiong J."/>
            <person name="Wang G."/>
            <person name="Cheng J."/>
            <person name="Tian M."/>
            <person name="Pan X."/>
            <person name="Warren A."/>
            <person name="Jiang C."/>
            <person name="Yuan D."/>
            <person name="Miao W."/>
        </authorList>
    </citation>
    <scope>NUCLEOTIDE SEQUENCE [LARGE SCALE GENOMIC DNA]</scope>
    <source>
        <strain evidence="4">36N120E</strain>
    </source>
</reference>
<protein>
    <recommendedName>
        <fullName evidence="6">CSC1/OSCA1-like cytosolic domain-containing protein</fullName>
    </recommendedName>
</protein>
<feature type="transmembrane region" description="Helical" evidence="3">
    <location>
        <begin position="677"/>
        <end position="694"/>
    </location>
</feature>
<proteinExistence type="predicted"/>
<keyword evidence="3" id="KW-0472">Membrane</keyword>
<dbReference type="InParanoid" id="A0A0V0R600"/>
<keyword evidence="3" id="KW-0812">Transmembrane</keyword>
<dbReference type="GO" id="GO:0005227">
    <property type="term" value="F:calcium-activated cation channel activity"/>
    <property type="evidence" value="ECO:0007669"/>
    <property type="project" value="InterPro"/>
</dbReference>
<sequence>MRSNRYSVKRQTIVHQQELDDHLQSNSQKANMLKGLEYREKMMLRDENKQPYPLCVETKEFGKFGVGLQLFFEFIKFSAIAFFIMALISIPALVSNIEADGLSDNYTSEASTYSILTLANQPELMLVSATADASDEDIKEIQNENEQIMEAWVQRMKDRMYWVVAPDVIYSVFFFLFILYWRYRSKQIKKQSIIEEAVPSHYALYVYGFDSELKDEQIIRDLFSKFGHIQEAKLVRNYYGTLSLHQQEANILHKISIEEQRLKIKNQSYSKTLEKLEKKLDQVESDISKIIEKKLGSIISHNKYPSLGAYIVFNSIEDKLNCKEIFRRAHQWCGHKDKRCFYKGKLLKVKNCDEPSNIKWENLDATTGERCWRLTVVVIAVLAVMILTFSIIFVANIVKPNTSTSCSSVSYTLEEAQAADDDDVTACYCQENWTKIPNDNDIKNFCWDYYIQYVSMTIISIATALIIIIVNFLLNILLKALGKFSKYKTITKETIGITLSLFAAMFVNTAIITLLLQADIFGWVPVVTATAPIPPLQNLQQENESEFSADFDRPWYISVGAKIILTMMVSVFSPHLTFWLLLPCYRRQRQKKANKAIIQKDLNQNMTGPQFQVTAYYASVLNVMFVTLFYSSGIPILLFFASITMTIQYWVYKYYVLRDKKRPPQYDPQLNAKIIDILPFAIFLHLIIGIYMYGSPLFFPGSKDAVTYYLDSDNENTAIKVTEYDKFSYIKERITNQWLMLTALCAMVLFYILDKTLITMLQSLYRCLCCGKKEEDDDHLVHPRTKNTKELQKANKQFGTYQEEYPSMSRRMISSYDIRLNEEYALLIKAIEVGKEDIEKKSEANSPANSSKLEKLIKKNQVQPSHFADMVVHEQDTTPLAQQIYSRQ</sequence>
<feature type="transmembrane region" description="Helical" evidence="3">
    <location>
        <begin position="636"/>
        <end position="656"/>
    </location>
</feature>
<feature type="transmembrane region" description="Helical" evidence="3">
    <location>
        <begin position="613"/>
        <end position="630"/>
    </location>
</feature>
<dbReference type="EMBL" id="LDAU01000042">
    <property type="protein sequence ID" value="KRX09899.1"/>
    <property type="molecule type" value="Genomic_DNA"/>
</dbReference>
<evidence type="ECO:0000256" key="3">
    <source>
        <dbReference type="SAM" id="Phobius"/>
    </source>
</evidence>
<keyword evidence="5" id="KW-1185">Reference proteome</keyword>
<organism evidence="4 5">
    <name type="scientific">Pseudocohnilembus persalinus</name>
    <name type="common">Ciliate</name>
    <dbReference type="NCBI Taxonomy" id="266149"/>
    <lineage>
        <taxon>Eukaryota</taxon>
        <taxon>Sar</taxon>
        <taxon>Alveolata</taxon>
        <taxon>Ciliophora</taxon>
        <taxon>Intramacronucleata</taxon>
        <taxon>Oligohymenophorea</taxon>
        <taxon>Scuticociliatia</taxon>
        <taxon>Philasterida</taxon>
        <taxon>Pseudocohnilembidae</taxon>
        <taxon>Pseudocohnilembus</taxon>
    </lineage>
</organism>
<dbReference type="PANTHER" id="PTHR13018:SF135">
    <property type="entry name" value="CSC1_OSCA1-LIKE 7TM REGION DOMAIN-CONTAINING PROTEIN"/>
    <property type="match status" value="1"/>
</dbReference>
<comment type="caution">
    <text evidence="4">The sequence shown here is derived from an EMBL/GenBank/DDBJ whole genome shotgun (WGS) entry which is preliminary data.</text>
</comment>
<dbReference type="GO" id="GO:0005886">
    <property type="term" value="C:plasma membrane"/>
    <property type="evidence" value="ECO:0007669"/>
    <property type="project" value="TreeGrafter"/>
</dbReference>
<evidence type="ECO:0000256" key="2">
    <source>
        <dbReference type="SAM" id="MobiDB-lite"/>
    </source>
</evidence>
<keyword evidence="3" id="KW-1133">Transmembrane helix</keyword>
<feature type="transmembrane region" description="Helical" evidence="3">
    <location>
        <begin position="160"/>
        <end position="181"/>
    </location>
</feature>
<feature type="transmembrane region" description="Helical" evidence="3">
    <location>
        <begin position="495"/>
        <end position="516"/>
    </location>
</feature>
<gene>
    <name evidence="4" type="ORF">PPERSA_05291</name>
</gene>
<feature type="transmembrane region" description="Helical" evidence="3">
    <location>
        <begin position="450"/>
        <end position="474"/>
    </location>
</feature>
<evidence type="ECO:0000313" key="4">
    <source>
        <dbReference type="EMBL" id="KRX09899.1"/>
    </source>
</evidence>
<dbReference type="InterPro" id="IPR035979">
    <property type="entry name" value="RBD_domain_sf"/>
</dbReference>
<dbReference type="AlphaFoldDB" id="A0A0V0R600"/>
<dbReference type="CDD" id="cd00590">
    <property type="entry name" value="RRM_SF"/>
    <property type="match status" value="1"/>
</dbReference>
<keyword evidence="1" id="KW-0175">Coiled coil</keyword>
<dbReference type="SUPFAM" id="SSF54928">
    <property type="entry name" value="RNA-binding domain, RBD"/>
    <property type="match status" value="1"/>
</dbReference>
<accession>A0A0V0R600</accession>
<feature type="transmembrane region" description="Helical" evidence="3">
    <location>
        <begin position="374"/>
        <end position="398"/>
    </location>
</feature>
<dbReference type="GO" id="GO:0003676">
    <property type="term" value="F:nucleic acid binding"/>
    <property type="evidence" value="ECO:0007669"/>
    <property type="project" value="InterPro"/>
</dbReference>
<dbReference type="InterPro" id="IPR045122">
    <property type="entry name" value="Csc1-like"/>
</dbReference>
<feature type="transmembrane region" description="Helical" evidence="3">
    <location>
        <begin position="555"/>
        <end position="582"/>
    </location>
</feature>
<dbReference type="OMA" id="WIRISNS"/>
<evidence type="ECO:0000313" key="5">
    <source>
        <dbReference type="Proteomes" id="UP000054937"/>
    </source>
</evidence>